<accession>A0A550JBS8</accession>
<proteinExistence type="predicted"/>
<evidence type="ECO:0008006" key="3">
    <source>
        <dbReference type="Google" id="ProtNLM"/>
    </source>
</evidence>
<dbReference type="OrthoDB" id="344992at2"/>
<dbReference type="EMBL" id="VJVV01000007">
    <property type="protein sequence ID" value="TRO80603.1"/>
    <property type="molecule type" value="Genomic_DNA"/>
</dbReference>
<dbReference type="Proteomes" id="UP000317155">
    <property type="component" value="Unassembled WGS sequence"/>
</dbReference>
<sequence>MHPYTDVISNQPALLPRRSFRQMAQLVKCLYRLSRNPSYRARLWSELPEIAQFDPGHDALMMGYDFHQTAAGPRLIEVNTNAGGWLPALLACYGENVLNPAKLPPRARARLLGPFREELRAWNDGRSQQPTGLAIIDEEPNAQFLYGEMAYCRKLLEEAWKVPVALVDAAELTADSEGVRHGGNKIELIYNRHCDFYLEAPALASLRAAYRAGTVCLSPNPFAYGLLADKRRLALWSDGEALAELDLAVADRRLLTELVPTSRLLADLDRENLWREKKDWVFKPVARFGSQGVLLGAKITRSRFDLLDPQETLVQRHVSPSRTEKDGHPEMKTDFRLYAYRDRVLGMTARLYRGQVTNMRTPGGGFAPVILT</sequence>
<dbReference type="AlphaFoldDB" id="A0A550JBS8"/>
<reference evidence="1 2" key="1">
    <citation type="submission" date="2019-07" db="EMBL/GenBank/DDBJ databases">
        <title>Insights of Desulfuromonas acetexigens electromicrobiology.</title>
        <authorList>
            <person name="Katuri K."/>
            <person name="Sapireddy V."/>
            <person name="Shaw D.R."/>
            <person name="Saikaly P."/>
        </authorList>
    </citation>
    <scope>NUCLEOTIDE SEQUENCE [LARGE SCALE GENOMIC DNA]</scope>
    <source>
        <strain evidence="1 2">2873</strain>
    </source>
</reference>
<evidence type="ECO:0000313" key="1">
    <source>
        <dbReference type="EMBL" id="TRO80603.1"/>
    </source>
</evidence>
<keyword evidence="2" id="KW-1185">Reference proteome</keyword>
<protein>
    <recommendedName>
        <fullName evidence="3">Circularly permuted type 2 ATP-grasp protein</fullName>
    </recommendedName>
</protein>
<comment type="caution">
    <text evidence="1">The sequence shown here is derived from an EMBL/GenBank/DDBJ whole genome shotgun (WGS) entry which is preliminary data.</text>
</comment>
<dbReference type="SUPFAM" id="SSF56059">
    <property type="entry name" value="Glutathione synthetase ATP-binding domain-like"/>
    <property type="match status" value="1"/>
</dbReference>
<evidence type="ECO:0000313" key="2">
    <source>
        <dbReference type="Proteomes" id="UP000317155"/>
    </source>
</evidence>
<gene>
    <name evidence="1" type="ORF">FL622_10960</name>
</gene>
<name>A0A550JBS8_9BACT</name>
<organism evidence="1 2">
    <name type="scientific">Trichloromonas acetexigens</name>
    <dbReference type="NCBI Taxonomy" id="38815"/>
    <lineage>
        <taxon>Bacteria</taxon>
        <taxon>Pseudomonadati</taxon>
        <taxon>Thermodesulfobacteriota</taxon>
        <taxon>Desulfuromonadia</taxon>
        <taxon>Desulfuromonadales</taxon>
        <taxon>Trichloromonadaceae</taxon>
        <taxon>Trichloromonas</taxon>
    </lineage>
</organism>
<dbReference type="RefSeq" id="WP_092058216.1">
    <property type="nucleotide sequence ID" value="NZ_FOJJ01000039.1"/>
</dbReference>